<dbReference type="STRING" id="1855912.LuPra_03432"/>
<dbReference type="EMBL" id="CP015136">
    <property type="protein sequence ID" value="AMY10203.1"/>
    <property type="molecule type" value="Genomic_DNA"/>
</dbReference>
<evidence type="ECO:0000313" key="5">
    <source>
        <dbReference type="EMBL" id="AMY10203.1"/>
    </source>
</evidence>
<dbReference type="InterPro" id="IPR015991">
    <property type="entry name" value="TatD/YcfH-like"/>
</dbReference>
<feature type="binding site" evidence="4">
    <location>
        <position position="206"/>
    </location>
    <ligand>
        <name>a divalent metal cation</name>
        <dbReference type="ChEBI" id="CHEBI:60240"/>
        <label>1</label>
    </ligand>
</feature>
<evidence type="ECO:0000256" key="3">
    <source>
        <dbReference type="ARBA" id="ARBA00022801"/>
    </source>
</evidence>
<dbReference type="Proteomes" id="UP000076079">
    <property type="component" value="Chromosome"/>
</dbReference>
<protein>
    <submittedName>
        <fullName evidence="5">Putative deoxyribonuclease YcfH</fullName>
        <ecNumber evidence="5">3.1.21.-</ecNumber>
    </submittedName>
</protein>
<dbReference type="RefSeq" id="WP_157899316.1">
    <property type="nucleotide sequence ID" value="NZ_CP015136.1"/>
</dbReference>
<evidence type="ECO:0000256" key="2">
    <source>
        <dbReference type="ARBA" id="ARBA00022723"/>
    </source>
</evidence>
<evidence type="ECO:0000313" key="6">
    <source>
        <dbReference type="Proteomes" id="UP000076079"/>
    </source>
</evidence>
<gene>
    <name evidence="5" type="primary">ycfH</name>
    <name evidence="5" type="ORF">LuPra_03432</name>
</gene>
<dbReference type="Pfam" id="PF01026">
    <property type="entry name" value="TatD_DNase"/>
    <property type="match status" value="1"/>
</dbReference>
<feature type="binding site" evidence="4">
    <location>
        <position position="131"/>
    </location>
    <ligand>
        <name>a divalent metal cation</name>
        <dbReference type="ChEBI" id="CHEBI:60240"/>
        <label>2</label>
    </ligand>
</feature>
<dbReference type="PANTHER" id="PTHR46124">
    <property type="entry name" value="D-AMINOACYL-TRNA DEACYLASE"/>
    <property type="match status" value="1"/>
</dbReference>
<feature type="binding site" evidence="4">
    <location>
        <position position="6"/>
    </location>
    <ligand>
        <name>a divalent metal cation</name>
        <dbReference type="ChEBI" id="CHEBI:60240"/>
        <label>1</label>
    </ligand>
</feature>
<dbReference type="GO" id="GO:0016788">
    <property type="term" value="F:hydrolase activity, acting on ester bonds"/>
    <property type="evidence" value="ECO:0007669"/>
    <property type="project" value="InterPro"/>
</dbReference>
<dbReference type="EC" id="3.1.21.-" evidence="5"/>
<dbReference type="SUPFAM" id="SSF51556">
    <property type="entry name" value="Metallo-dependent hydrolases"/>
    <property type="match status" value="1"/>
</dbReference>
<evidence type="ECO:0000256" key="4">
    <source>
        <dbReference type="PIRSR" id="PIRSR005902-1"/>
    </source>
</evidence>
<accession>A0A143PPY8</accession>
<dbReference type="AlphaFoldDB" id="A0A143PPY8"/>
<dbReference type="PATRIC" id="fig|1813736.3.peg.3642"/>
<dbReference type="NCBIfam" id="TIGR00010">
    <property type="entry name" value="YchF/TatD family DNA exonuclease"/>
    <property type="match status" value="1"/>
</dbReference>
<sequence length="262" mass="27583">MLIDTHCHIAGDEFVDDLAQVVSRAQDAGVDQAICILDATARVELDRVATVRAAWPSVRFVAGVHPHHAGAVALDELGRVVSSALEASSAIAVGEIGLDYHYDFAPRTVQREVFGRQVAMAVQRGLPVVIHTREADADTLEVLDAAGTGRARGVFHCFTGDQALADAAVARGFHVSFSGIVTFPRAEALRAVAATIPPDRWLVETDSPYLSPAPGRGGRNEPARVVRVLETMASVRGLPVAEAAAQALANAAAVFGDVGPNR</sequence>
<comment type="similarity">
    <text evidence="1">Belongs to the metallo-dependent hydrolases superfamily. TatD-type hydrolase family.</text>
</comment>
<keyword evidence="2 4" id="KW-0479">Metal-binding</keyword>
<organism evidence="5 6">
    <name type="scientific">Luteitalea pratensis</name>
    <dbReference type="NCBI Taxonomy" id="1855912"/>
    <lineage>
        <taxon>Bacteria</taxon>
        <taxon>Pseudomonadati</taxon>
        <taxon>Acidobacteriota</taxon>
        <taxon>Vicinamibacteria</taxon>
        <taxon>Vicinamibacterales</taxon>
        <taxon>Vicinamibacteraceae</taxon>
        <taxon>Luteitalea</taxon>
    </lineage>
</organism>
<keyword evidence="3 5" id="KW-0378">Hydrolase</keyword>
<reference evidence="5 6" key="1">
    <citation type="journal article" date="2016" name="Genome Announc.">
        <title>First Complete Genome Sequence of a Subdivision 6 Acidobacterium Strain.</title>
        <authorList>
            <person name="Huang S."/>
            <person name="Vieira S."/>
            <person name="Bunk B."/>
            <person name="Riedel T."/>
            <person name="Sproer C."/>
            <person name="Overmann J."/>
        </authorList>
    </citation>
    <scope>NUCLEOTIDE SEQUENCE [LARGE SCALE GENOMIC DNA]</scope>
    <source>
        <strain evidence="6">DSM 100886 HEG_-6_39</strain>
    </source>
</reference>
<dbReference type="Gene3D" id="3.20.20.140">
    <property type="entry name" value="Metal-dependent hydrolases"/>
    <property type="match status" value="1"/>
</dbReference>
<dbReference type="InterPro" id="IPR032466">
    <property type="entry name" value="Metal_Hydrolase"/>
</dbReference>
<feature type="binding site" evidence="4">
    <location>
        <position position="156"/>
    </location>
    <ligand>
        <name>a divalent metal cation</name>
        <dbReference type="ChEBI" id="CHEBI:60240"/>
        <label>2</label>
    </ligand>
</feature>
<dbReference type="PIRSF" id="PIRSF005902">
    <property type="entry name" value="DNase_TatD"/>
    <property type="match status" value="1"/>
</dbReference>
<dbReference type="InterPro" id="IPR001130">
    <property type="entry name" value="TatD-like"/>
</dbReference>
<dbReference type="CDD" id="cd01310">
    <property type="entry name" value="TatD_DNAse"/>
    <property type="match status" value="1"/>
</dbReference>
<dbReference type="GO" id="GO:0046872">
    <property type="term" value="F:metal ion binding"/>
    <property type="evidence" value="ECO:0007669"/>
    <property type="project" value="UniProtKB-KW"/>
</dbReference>
<dbReference type="KEGG" id="abac:LuPra_03432"/>
<dbReference type="GO" id="GO:0005829">
    <property type="term" value="C:cytosol"/>
    <property type="evidence" value="ECO:0007669"/>
    <property type="project" value="TreeGrafter"/>
</dbReference>
<dbReference type="PANTHER" id="PTHR46124:SF2">
    <property type="entry name" value="D-AMINOACYL-TRNA DEACYLASE"/>
    <property type="match status" value="1"/>
</dbReference>
<evidence type="ECO:0000256" key="1">
    <source>
        <dbReference type="ARBA" id="ARBA00009275"/>
    </source>
</evidence>
<reference evidence="6" key="2">
    <citation type="submission" date="2016-04" db="EMBL/GenBank/DDBJ databases">
        <title>First Complete Genome Sequence of a Subdivision 6 Acidobacterium.</title>
        <authorList>
            <person name="Huang S."/>
            <person name="Vieira S."/>
            <person name="Bunk B."/>
            <person name="Riedel T."/>
            <person name="Sproeer C."/>
            <person name="Overmann J."/>
        </authorList>
    </citation>
    <scope>NUCLEOTIDE SEQUENCE [LARGE SCALE GENOMIC DNA]</scope>
    <source>
        <strain evidence="6">DSM 100886 HEG_-6_39</strain>
    </source>
</reference>
<dbReference type="FunFam" id="3.20.20.140:FF:000005">
    <property type="entry name" value="TatD family hydrolase"/>
    <property type="match status" value="1"/>
</dbReference>
<proteinExistence type="inferred from homology"/>
<dbReference type="GO" id="GO:0004536">
    <property type="term" value="F:DNA nuclease activity"/>
    <property type="evidence" value="ECO:0007669"/>
    <property type="project" value="InterPro"/>
</dbReference>
<name>A0A143PPY8_LUTPR</name>
<feature type="binding site" evidence="4">
    <location>
        <position position="95"/>
    </location>
    <ligand>
        <name>a divalent metal cation</name>
        <dbReference type="ChEBI" id="CHEBI:60240"/>
        <label>1</label>
    </ligand>
</feature>
<dbReference type="OrthoDB" id="9810005at2"/>
<feature type="binding site" evidence="4">
    <location>
        <position position="8"/>
    </location>
    <ligand>
        <name>a divalent metal cation</name>
        <dbReference type="ChEBI" id="CHEBI:60240"/>
        <label>1</label>
    </ligand>
</feature>
<keyword evidence="6" id="KW-1185">Reference proteome</keyword>